<evidence type="ECO:0000259" key="4">
    <source>
        <dbReference type="PROSITE" id="PS50893"/>
    </source>
</evidence>
<sequence>MLKIDHLETMQRNFSLDIENVTFHRGVNIILGPNGGGKSTLLKGMLGYGGSHILSREIAYHGSALGDISDIISFLPQENPRFRIRVEEYLIMTAAAGKVAEERVAEIIRRFHIGHLLGRSIEELSGGEFKRVQCAQIALEDKPIIMIDEIEQGLDLFHQHEMMKWLTREGQKKIVITTMHEAQLAMTYGDTITLLQAGRAEGPLPAAQVTSGQLSRCYNIRLTMERHRNAVSIYHSPL</sequence>
<keyword evidence="6" id="KW-1185">Reference proteome</keyword>
<dbReference type="InterPro" id="IPR027417">
    <property type="entry name" value="P-loop_NTPase"/>
</dbReference>
<dbReference type="Gene3D" id="3.40.50.300">
    <property type="entry name" value="P-loop containing nucleotide triphosphate hydrolases"/>
    <property type="match status" value="1"/>
</dbReference>
<accession>A0ABP7E8G5</accession>
<proteinExistence type="predicted"/>
<dbReference type="PANTHER" id="PTHR42734">
    <property type="entry name" value="METAL TRANSPORT SYSTEM ATP-BINDING PROTEIN TM_0124-RELATED"/>
    <property type="match status" value="1"/>
</dbReference>
<dbReference type="RefSeq" id="WP_344700816.1">
    <property type="nucleotide sequence ID" value="NZ_BAABCK010000011.1"/>
</dbReference>
<dbReference type="SMART" id="SM00382">
    <property type="entry name" value="AAA"/>
    <property type="match status" value="1"/>
</dbReference>
<dbReference type="PROSITE" id="PS50893">
    <property type="entry name" value="ABC_TRANSPORTER_2"/>
    <property type="match status" value="1"/>
</dbReference>
<keyword evidence="2" id="KW-0547">Nucleotide-binding</keyword>
<keyword evidence="3 5" id="KW-0067">ATP-binding</keyword>
<evidence type="ECO:0000256" key="3">
    <source>
        <dbReference type="ARBA" id="ARBA00022840"/>
    </source>
</evidence>
<dbReference type="Proteomes" id="UP001500920">
    <property type="component" value="Unassembled WGS sequence"/>
</dbReference>
<evidence type="ECO:0000256" key="2">
    <source>
        <dbReference type="ARBA" id="ARBA00022741"/>
    </source>
</evidence>
<feature type="domain" description="ABC transporter" evidence="4">
    <location>
        <begin position="1"/>
        <end position="222"/>
    </location>
</feature>
<organism evidence="5 6">
    <name type="scientific">Salinicoccus jeotgali</name>
    <dbReference type="NCBI Taxonomy" id="381634"/>
    <lineage>
        <taxon>Bacteria</taxon>
        <taxon>Bacillati</taxon>
        <taxon>Bacillota</taxon>
        <taxon>Bacilli</taxon>
        <taxon>Bacillales</taxon>
        <taxon>Staphylococcaceae</taxon>
        <taxon>Salinicoccus</taxon>
    </lineage>
</organism>
<dbReference type="SUPFAM" id="SSF52540">
    <property type="entry name" value="P-loop containing nucleoside triphosphate hydrolases"/>
    <property type="match status" value="1"/>
</dbReference>
<keyword evidence="1" id="KW-0813">Transport</keyword>
<dbReference type="GO" id="GO:0005524">
    <property type="term" value="F:ATP binding"/>
    <property type="evidence" value="ECO:0007669"/>
    <property type="project" value="UniProtKB-KW"/>
</dbReference>
<protein>
    <submittedName>
        <fullName evidence="5">ABC transporter ATP-binding protein</fullName>
    </submittedName>
</protein>
<dbReference type="InterPro" id="IPR003593">
    <property type="entry name" value="AAA+_ATPase"/>
</dbReference>
<evidence type="ECO:0000313" key="5">
    <source>
        <dbReference type="EMBL" id="GAA3715719.1"/>
    </source>
</evidence>
<reference evidence="6" key="1">
    <citation type="journal article" date="2019" name="Int. J. Syst. Evol. Microbiol.">
        <title>The Global Catalogue of Microorganisms (GCM) 10K type strain sequencing project: providing services to taxonomists for standard genome sequencing and annotation.</title>
        <authorList>
            <consortium name="The Broad Institute Genomics Platform"/>
            <consortium name="The Broad Institute Genome Sequencing Center for Infectious Disease"/>
            <person name="Wu L."/>
            <person name="Ma J."/>
        </authorList>
    </citation>
    <scope>NUCLEOTIDE SEQUENCE [LARGE SCALE GENOMIC DNA]</scope>
    <source>
        <strain evidence="6">JCM 16981</strain>
    </source>
</reference>
<evidence type="ECO:0000256" key="1">
    <source>
        <dbReference type="ARBA" id="ARBA00022448"/>
    </source>
</evidence>
<dbReference type="PANTHER" id="PTHR42734:SF20">
    <property type="entry name" value="ABC-TYPE IRON(III)-SIDEROPHORE TRANSPORT SYSTEM, ATPASE COMPONENT"/>
    <property type="match status" value="1"/>
</dbReference>
<dbReference type="EMBL" id="BAABCK010000011">
    <property type="protein sequence ID" value="GAA3715719.1"/>
    <property type="molecule type" value="Genomic_DNA"/>
</dbReference>
<dbReference type="InterPro" id="IPR050153">
    <property type="entry name" value="Metal_Ion_Import_ABC"/>
</dbReference>
<dbReference type="Pfam" id="PF00005">
    <property type="entry name" value="ABC_tran"/>
    <property type="match status" value="1"/>
</dbReference>
<dbReference type="InterPro" id="IPR003439">
    <property type="entry name" value="ABC_transporter-like_ATP-bd"/>
</dbReference>
<name>A0ABP7E8G5_9STAP</name>
<gene>
    <name evidence="5" type="ORF">GCM10022378_02610</name>
</gene>
<comment type="caution">
    <text evidence="5">The sequence shown here is derived from an EMBL/GenBank/DDBJ whole genome shotgun (WGS) entry which is preliminary data.</text>
</comment>
<evidence type="ECO:0000313" key="6">
    <source>
        <dbReference type="Proteomes" id="UP001500920"/>
    </source>
</evidence>